<feature type="domain" description="JAB" evidence="6">
    <location>
        <begin position="8"/>
        <end position="124"/>
    </location>
</feature>
<dbReference type="InterPro" id="IPR028090">
    <property type="entry name" value="JAB_dom_prok"/>
</dbReference>
<organism evidence="7 8">
    <name type="scientific">Limnobaculum eriocheiris</name>
    <dbReference type="NCBI Taxonomy" id="2897391"/>
    <lineage>
        <taxon>Bacteria</taxon>
        <taxon>Pseudomonadati</taxon>
        <taxon>Pseudomonadota</taxon>
        <taxon>Gammaproteobacteria</taxon>
        <taxon>Enterobacterales</taxon>
        <taxon>Budviciaceae</taxon>
        <taxon>Limnobaculum</taxon>
    </lineage>
</organism>
<protein>
    <submittedName>
        <fullName evidence="7">Mov34/MPN/PAD-1 family protein</fullName>
    </submittedName>
</protein>
<dbReference type="AlphaFoldDB" id="A0A9X1N103"/>
<dbReference type="RefSeq" id="WP_230611111.1">
    <property type="nucleotide sequence ID" value="NZ_JAJNAG010000050.1"/>
</dbReference>
<keyword evidence="5" id="KW-0482">Metalloprotease</keyword>
<dbReference type="SUPFAM" id="SSF102712">
    <property type="entry name" value="JAB1/MPN domain"/>
    <property type="match status" value="1"/>
</dbReference>
<evidence type="ECO:0000313" key="8">
    <source>
        <dbReference type="Proteomes" id="UP001139171"/>
    </source>
</evidence>
<evidence type="ECO:0000256" key="1">
    <source>
        <dbReference type="ARBA" id="ARBA00022670"/>
    </source>
</evidence>
<keyword evidence="2" id="KW-0479">Metal-binding</keyword>
<dbReference type="Gene3D" id="3.40.140.10">
    <property type="entry name" value="Cytidine Deaminase, domain 2"/>
    <property type="match status" value="1"/>
</dbReference>
<evidence type="ECO:0000256" key="2">
    <source>
        <dbReference type="ARBA" id="ARBA00022723"/>
    </source>
</evidence>
<dbReference type="GO" id="GO:0046872">
    <property type="term" value="F:metal ion binding"/>
    <property type="evidence" value="ECO:0007669"/>
    <property type="project" value="UniProtKB-KW"/>
</dbReference>
<dbReference type="Pfam" id="PF14464">
    <property type="entry name" value="Prok-JAB"/>
    <property type="match status" value="1"/>
</dbReference>
<keyword evidence="4" id="KW-0862">Zinc</keyword>
<evidence type="ECO:0000313" key="7">
    <source>
        <dbReference type="EMBL" id="MCD1127377.1"/>
    </source>
</evidence>
<proteinExistence type="predicted"/>
<keyword evidence="1" id="KW-0645">Protease</keyword>
<comment type="caution">
    <text evidence="7">The sequence shown here is derived from an EMBL/GenBank/DDBJ whole genome shotgun (WGS) entry which is preliminary data.</text>
</comment>
<evidence type="ECO:0000256" key="4">
    <source>
        <dbReference type="ARBA" id="ARBA00022833"/>
    </source>
</evidence>
<accession>A0A9X1N103</accession>
<evidence type="ECO:0000256" key="3">
    <source>
        <dbReference type="ARBA" id="ARBA00022801"/>
    </source>
</evidence>
<keyword evidence="3" id="KW-0378">Hydrolase</keyword>
<dbReference type="EMBL" id="JAJNAG010000050">
    <property type="protein sequence ID" value="MCD1127377.1"/>
    <property type="molecule type" value="Genomic_DNA"/>
</dbReference>
<dbReference type="GO" id="GO:0006508">
    <property type="term" value="P:proteolysis"/>
    <property type="evidence" value="ECO:0007669"/>
    <property type="project" value="UniProtKB-KW"/>
</dbReference>
<keyword evidence="8" id="KW-1185">Reference proteome</keyword>
<sequence length="154" mass="17193">MQVEIAENVKSKLRKALKAAGSREIGGVMMGEQIAPGHFRVIDLSIDSQTGGKAHFVRDSGAHSEALEAFFLRTGHQYDRFNYLGEWHSHPRFSVTPSSQDVSSMIDLVEGERGIEFAVLLIVRLRWWRKLTLSCTLFCRNASPSAIDILESSS</sequence>
<gene>
    <name evidence="7" type="ORF">LPW36_15480</name>
</gene>
<evidence type="ECO:0000256" key="5">
    <source>
        <dbReference type="ARBA" id="ARBA00023049"/>
    </source>
</evidence>
<reference evidence="7" key="1">
    <citation type="submission" date="2021-11" db="EMBL/GenBank/DDBJ databases">
        <title>Jinshanibacter sp. isolated from one year old Eriocheir sinensis.</title>
        <authorList>
            <person name="Li J.-Y."/>
            <person name="He W."/>
            <person name="Gao T.-H."/>
        </authorList>
    </citation>
    <scope>NUCLEOTIDE SEQUENCE</scope>
    <source>
        <strain evidence="7">LJY008</strain>
    </source>
</reference>
<dbReference type="Proteomes" id="UP001139171">
    <property type="component" value="Unassembled WGS sequence"/>
</dbReference>
<name>A0A9X1N103_9GAMM</name>
<dbReference type="GO" id="GO:0008237">
    <property type="term" value="F:metallopeptidase activity"/>
    <property type="evidence" value="ECO:0007669"/>
    <property type="project" value="UniProtKB-KW"/>
</dbReference>
<evidence type="ECO:0000259" key="6">
    <source>
        <dbReference type="Pfam" id="PF14464"/>
    </source>
</evidence>